<organism evidence="4">
    <name type="scientific">uncultured bacterium fosmid pJB190D12_contig II</name>
    <dbReference type="NCBI Taxonomy" id="1478060"/>
    <lineage>
        <taxon>Bacteria</taxon>
        <taxon>environmental samples</taxon>
    </lineage>
</organism>
<reference evidence="4" key="1">
    <citation type="submission" date="2013-08" db="EMBL/GenBank/DDBJ databases">
        <title>Comparison of modified E. coli strains.</title>
        <authorList>
            <person name="Juergensen J."/>
            <person name="Bonge A."/>
            <person name="Streit W.R."/>
        </authorList>
    </citation>
    <scope>NUCLEOTIDE SEQUENCE</scope>
</reference>
<dbReference type="EMBL" id="KF540227">
    <property type="protein sequence ID" value="AIF26349.1"/>
    <property type="molecule type" value="Genomic_DNA"/>
</dbReference>
<keyword evidence="2" id="KW-0449">Lipoprotein</keyword>
<feature type="signal peptide" evidence="2">
    <location>
        <begin position="1"/>
        <end position="23"/>
    </location>
</feature>
<dbReference type="GO" id="GO:0015562">
    <property type="term" value="F:efflux transmembrane transporter activity"/>
    <property type="evidence" value="ECO:0007669"/>
    <property type="project" value="InterPro"/>
</dbReference>
<accession>A0A0H3U768</accession>
<keyword evidence="2" id="KW-0564">Palmitate</keyword>
<dbReference type="PANTHER" id="PTHR30203:SF32">
    <property type="entry name" value="CATION EFFLUX SYSTEM PROTEIN CUSC"/>
    <property type="match status" value="1"/>
</dbReference>
<keyword evidence="2" id="KW-0472">Membrane</keyword>
<feature type="region of interest" description="Disordered" evidence="3">
    <location>
        <begin position="432"/>
        <end position="465"/>
    </location>
</feature>
<dbReference type="Pfam" id="PF02321">
    <property type="entry name" value="OEP"/>
    <property type="match status" value="2"/>
</dbReference>
<evidence type="ECO:0000256" key="3">
    <source>
        <dbReference type="SAM" id="MobiDB-lite"/>
    </source>
</evidence>
<feature type="compositionally biased region" description="Low complexity" evidence="3">
    <location>
        <begin position="387"/>
        <end position="396"/>
    </location>
</feature>
<dbReference type="Gene3D" id="1.20.1600.10">
    <property type="entry name" value="Outer membrane efflux proteins (OEP)"/>
    <property type="match status" value="1"/>
</dbReference>
<dbReference type="InterPro" id="IPR010131">
    <property type="entry name" value="MdtP/NodT-like"/>
</dbReference>
<dbReference type="AlphaFoldDB" id="A0A0H3U768"/>
<feature type="region of interest" description="Disordered" evidence="3">
    <location>
        <begin position="348"/>
        <end position="415"/>
    </location>
</feature>
<comment type="subcellular location">
    <subcellularLocation>
        <location evidence="2">Cell membrane</location>
        <topology evidence="2">Lipid-anchor</topology>
    </subcellularLocation>
</comment>
<evidence type="ECO:0000313" key="4">
    <source>
        <dbReference type="EMBL" id="AIF26349.1"/>
    </source>
</evidence>
<dbReference type="PROSITE" id="PS51257">
    <property type="entry name" value="PROKAR_LIPOPROTEIN"/>
    <property type="match status" value="1"/>
</dbReference>
<name>A0A0H3U768_9BACT</name>
<dbReference type="InterPro" id="IPR003423">
    <property type="entry name" value="OMP_efflux"/>
</dbReference>
<dbReference type="NCBIfam" id="TIGR01845">
    <property type="entry name" value="outer_NodT"/>
    <property type="match status" value="1"/>
</dbReference>
<evidence type="ECO:0000256" key="1">
    <source>
        <dbReference type="ARBA" id="ARBA00007613"/>
    </source>
</evidence>
<keyword evidence="2" id="KW-1134">Transmembrane beta strand</keyword>
<feature type="chain" id="PRO_5005118753" evidence="2">
    <location>
        <begin position="24"/>
        <end position="465"/>
    </location>
</feature>
<dbReference type="PANTHER" id="PTHR30203">
    <property type="entry name" value="OUTER MEMBRANE CATION EFFLUX PROTEIN"/>
    <property type="match status" value="1"/>
</dbReference>
<keyword evidence="2" id="KW-0732">Signal</keyword>
<feature type="compositionally biased region" description="Polar residues" evidence="3">
    <location>
        <begin position="363"/>
        <end position="373"/>
    </location>
</feature>
<dbReference type="GO" id="GO:0005886">
    <property type="term" value="C:plasma membrane"/>
    <property type="evidence" value="ECO:0007669"/>
    <property type="project" value="UniProtKB-SubCell"/>
</dbReference>
<comment type="similarity">
    <text evidence="1 2">Belongs to the outer membrane factor (OMF) (TC 1.B.17) family.</text>
</comment>
<proteinExistence type="inferred from homology"/>
<sequence>MTSNVRLLAIVALAVAAAGCASLAPPVPVADTAIPAAWPTTPVAQPAGVPAQPADLGWRDFFADPALNALIARALQNNRDLRAAVLTVERARALYRIQRADQFPTVGGSFGMLKSGGANVAAARDEYSVTLGLTDYELDLFGRVRDLSRAALERYFAQAETTRAAQLTLVSEVAYAWFTLAADRELEKVARATLETQEATFRITEQRHERGAVSGLEVAQVRTTVESARSDLARYAGQVARDVNALNLLVGETIEPAALPQDFGTSTLQMATLPPGLPSEVLLQRPDVLAAERRLLAANADIGAARAAFFPSIRLTGALGTSSDALSALFGSGTSFWSFAPQVRVPIFEGGGCRPTSMPRALSRTSRWRSTSAPCRRHSARRPTRLRSQGPSPTSSRRSRRSSTPRRARTPCPTRVSWPAATAISWRSTRSARCLRRSSRSSPRDLPSRRTGWRSTRRSAAACAR</sequence>
<keyword evidence="2" id="KW-0812">Transmembrane</keyword>
<evidence type="ECO:0000256" key="2">
    <source>
        <dbReference type="RuleBase" id="RU362097"/>
    </source>
</evidence>
<protein>
    <submittedName>
        <fullName evidence="4">Putative outer membrane transport protein involved toxic tolerance</fullName>
    </submittedName>
</protein>
<dbReference type="SUPFAM" id="SSF56954">
    <property type="entry name" value="Outer membrane efflux proteins (OEP)"/>
    <property type="match status" value="1"/>
</dbReference>
<feature type="compositionally biased region" description="Basic residues" evidence="3">
    <location>
        <begin position="375"/>
        <end position="385"/>
    </location>
</feature>
<feature type="compositionally biased region" description="Basic residues" evidence="3">
    <location>
        <begin position="397"/>
        <end position="409"/>
    </location>
</feature>